<gene>
    <name evidence="2" type="ORF">QBC38DRAFT_471004</name>
</gene>
<dbReference type="Proteomes" id="UP001301958">
    <property type="component" value="Unassembled WGS sequence"/>
</dbReference>
<comment type="caution">
    <text evidence="2">The sequence shown here is derived from an EMBL/GenBank/DDBJ whole genome shotgun (WGS) entry which is preliminary data.</text>
</comment>
<sequence>MCHQVSYRLLCEHIKTQMIFCADAIIEHRAEASGSNKTNTGGRSSSIRARHRAGVSSKTSNSYRKIQPSSSSVQTQYKRPCANLSIQALPYPTPPSFSGNLSSFASSPLSPRCPLLDCPFEQKHGLWNCCWCGKAYNRTGRCSCVMLIEDNHIRCEHICCHQCTAAADTAGHGGL</sequence>
<evidence type="ECO:0000313" key="2">
    <source>
        <dbReference type="EMBL" id="KAK4229778.1"/>
    </source>
</evidence>
<accession>A0AAN7BVI8</accession>
<protein>
    <submittedName>
        <fullName evidence="2">Uncharacterized protein</fullName>
    </submittedName>
</protein>
<feature type="region of interest" description="Disordered" evidence="1">
    <location>
        <begin position="33"/>
        <end position="76"/>
    </location>
</feature>
<feature type="compositionally biased region" description="Polar residues" evidence="1">
    <location>
        <begin position="56"/>
        <end position="76"/>
    </location>
</feature>
<organism evidence="2 3">
    <name type="scientific">Podospora fimiseda</name>
    <dbReference type="NCBI Taxonomy" id="252190"/>
    <lineage>
        <taxon>Eukaryota</taxon>
        <taxon>Fungi</taxon>
        <taxon>Dikarya</taxon>
        <taxon>Ascomycota</taxon>
        <taxon>Pezizomycotina</taxon>
        <taxon>Sordariomycetes</taxon>
        <taxon>Sordariomycetidae</taxon>
        <taxon>Sordariales</taxon>
        <taxon>Podosporaceae</taxon>
        <taxon>Podospora</taxon>
    </lineage>
</organism>
<dbReference type="EMBL" id="MU865304">
    <property type="protein sequence ID" value="KAK4229778.1"/>
    <property type="molecule type" value="Genomic_DNA"/>
</dbReference>
<evidence type="ECO:0000313" key="3">
    <source>
        <dbReference type="Proteomes" id="UP001301958"/>
    </source>
</evidence>
<dbReference type="AlphaFoldDB" id="A0AAN7BVI8"/>
<keyword evidence="3" id="KW-1185">Reference proteome</keyword>
<reference evidence="2" key="2">
    <citation type="submission" date="2023-05" db="EMBL/GenBank/DDBJ databases">
        <authorList>
            <consortium name="Lawrence Berkeley National Laboratory"/>
            <person name="Steindorff A."/>
            <person name="Hensen N."/>
            <person name="Bonometti L."/>
            <person name="Westerberg I."/>
            <person name="Brannstrom I.O."/>
            <person name="Guillou S."/>
            <person name="Cros-Aarteil S."/>
            <person name="Calhoun S."/>
            <person name="Haridas S."/>
            <person name="Kuo A."/>
            <person name="Mondo S."/>
            <person name="Pangilinan J."/>
            <person name="Riley R."/>
            <person name="Labutti K."/>
            <person name="Andreopoulos B."/>
            <person name="Lipzen A."/>
            <person name="Chen C."/>
            <person name="Yanf M."/>
            <person name="Daum C."/>
            <person name="Ng V."/>
            <person name="Clum A."/>
            <person name="Ohm R."/>
            <person name="Martin F."/>
            <person name="Silar P."/>
            <person name="Natvig D."/>
            <person name="Lalanne C."/>
            <person name="Gautier V."/>
            <person name="Ament-Velasquez S.L."/>
            <person name="Kruys A."/>
            <person name="Hutchinson M.I."/>
            <person name="Powell A.J."/>
            <person name="Barry K."/>
            <person name="Miller A.N."/>
            <person name="Grigoriev I.V."/>
            <person name="Debuchy R."/>
            <person name="Gladieux P."/>
            <person name="Thoren M.H."/>
            <person name="Johannesson H."/>
        </authorList>
    </citation>
    <scope>NUCLEOTIDE SEQUENCE</scope>
    <source>
        <strain evidence="2">CBS 990.96</strain>
    </source>
</reference>
<feature type="compositionally biased region" description="Polar residues" evidence="1">
    <location>
        <begin position="33"/>
        <end position="47"/>
    </location>
</feature>
<reference evidence="2" key="1">
    <citation type="journal article" date="2023" name="Mol. Phylogenet. Evol.">
        <title>Genome-scale phylogeny and comparative genomics of the fungal order Sordariales.</title>
        <authorList>
            <person name="Hensen N."/>
            <person name="Bonometti L."/>
            <person name="Westerberg I."/>
            <person name="Brannstrom I.O."/>
            <person name="Guillou S."/>
            <person name="Cros-Aarteil S."/>
            <person name="Calhoun S."/>
            <person name="Haridas S."/>
            <person name="Kuo A."/>
            <person name="Mondo S."/>
            <person name="Pangilinan J."/>
            <person name="Riley R."/>
            <person name="LaButti K."/>
            <person name="Andreopoulos B."/>
            <person name="Lipzen A."/>
            <person name="Chen C."/>
            <person name="Yan M."/>
            <person name="Daum C."/>
            <person name="Ng V."/>
            <person name="Clum A."/>
            <person name="Steindorff A."/>
            <person name="Ohm R.A."/>
            <person name="Martin F."/>
            <person name="Silar P."/>
            <person name="Natvig D.O."/>
            <person name="Lalanne C."/>
            <person name="Gautier V."/>
            <person name="Ament-Velasquez S.L."/>
            <person name="Kruys A."/>
            <person name="Hutchinson M.I."/>
            <person name="Powell A.J."/>
            <person name="Barry K."/>
            <person name="Miller A.N."/>
            <person name="Grigoriev I.V."/>
            <person name="Debuchy R."/>
            <person name="Gladieux P."/>
            <person name="Hiltunen Thoren M."/>
            <person name="Johannesson H."/>
        </authorList>
    </citation>
    <scope>NUCLEOTIDE SEQUENCE</scope>
    <source>
        <strain evidence="2">CBS 990.96</strain>
    </source>
</reference>
<proteinExistence type="predicted"/>
<name>A0AAN7BVI8_9PEZI</name>
<evidence type="ECO:0000256" key="1">
    <source>
        <dbReference type="SAM" id="MobiDB-lite"/>
    </source>
</evidence>